<reference evidence="6" key="1">
    <citation type="journal article" date="2018" name="Genome Biol.">
        <title>SKESA: strategic k-mer extension for scrupulous assemblies.</title>
        <authorList>
            <person name="Souvorov A."/>
            <person name="Agarwala R."/>
            <person name="Lipman D.J."/>
        </authorList>
    </citation>
    <scope>NUCLEOTIDE SEQUENCE [LARGE SCALE GENOMIC DNA]</scope>
    <source>
        <strain evidence="6">BCW_4213</strain>
    </source>
</reference>
<evidence type="ECO:0000259" key="5">
    <source>
        <dbReference type="Pfam" id="PF01258"/>
    </source>
</evidence>
<dbReference type="AlphaFoldDB" id="A0A792DQT4"/>
<dbReference type="PROSITE" id="PS51128">
    <property type="entry name" value="ZF_DKSA_2"/>
    <property type="match status" value="1"/>
</dbReference>
<keyword evidence="3" id="KW-0862">Zinc</keyword>
<dbReference type="EMBL" id="DABDSA010000129">
    <property type="protein sequence ID" value="HAI2144354.1"/>
    <property type="molecule type" value="Genomic_DNA"/>
</dbReference>
<gene>
    <name evidence="6" type="ORF">HI055_004819</name>
</gene>
<sequence length="43" mass="4640">PGRRVCADCGGEIPAARLVAVPDAIRCVNCQNIMEARHVGQHR</sequence>
<evidence type="ECO:0000256" key="1">
    <source>
        <dbReference type="ARBA" id="ARBA00022723"/>
    </source>
</evidence>
<accession>A0A792DQT4</accession>
<evidence type="ECO:0000313" key="6">
    <source>
        <dbReference type="EMBL" id="HAI2144354.1"/>
    </source>
</evidence>
<dbReference type="Pfam" id="PF01258">
    <property type="entry name" value="zf-dskA_traR"/>
    <property type="match status" value="1"/>
</dbReference>
<dbReference type="InterPro" id="IPR000962">
    <property type="entry name" value="Znf_DskA_TraR"/>
</dbReference>
<feature type="zinc finger region" description="dksA C4-type" evidence="4">
    <location>
        <begin position="6"/>
        <end position="30"/>
    </location>
</feature>
<comment type="caution">
    <text evidence="6">The sequence shown here is derived from an EMBL/GenBank/DDBJ whole genome shotgun (WGS) entry which is preliminary data.</text>
</comment>
<dbReference type="Proteomes" id="UP000852798">
    <property type="component" value="Unassembled WGS sequence"/>
</dbReference>
<organism evidence="6">
    <name type="scientific">Escherichia coli</name>
    <dbReference type="NCBI Taxonomy" id="562"/>
    <lineage>
        <taxon>Bacteria</taxon>
        <taxon>Pseudomonadati</taxon>
        <taxon>Pseudomonadota</taxon>
        <taxon>Gammaproteobacteria</taxon>
        <taxon>Enterobacterales</taxon>
        <taxon>Enterobacteriaceae</taxon>
        <taxon>Escherichia</taxon>
    </lineage>
</organism>
<proteinExistence type="predicted"/>
<keyword evidence="1" id="KW-0479">Metal-binding</keyword>
<name>A0A792DQT4_ECOLX</name>
<keyword evidence="2" id="KW-0863">Zinc-finger</keyword>
<evidence type="ECO:0000256" key="2">
    <source>
        <dbReference type="ARBA" id="ARBA00022771"/>
    </source>
</evidence>
<feature type="non-terminal residue" evidence="6">
    <location>
        <position position="1"/>
    </location>
</feature>
<reference evidence="6" key="2">
    <citation type="submission" date="2020-02" db="EMBL/GenBank/DDBJ databases">
        <authorList>
            <consortium name="NCBI Pathogen Detection Project"/>
        </authorList>
    </citation>
    <scope>NUCLEOTIDE SEQUENCE</scope>
    <source>
        <strain evidence="6">BCW_4213</strain>
    </source>
</reference>
<protein>
    <submittedName>
        <fullName evidence="6">TraR/DksA family transcriptional regulator</fullName>
    </submittedName>
</protein>
<feature type="domain" description="Zinc finger DksA/TraR C4-type" evidence="5">
    <location>
        <begin position="4"/>
        <end position="35"/>
    </location>
</feature>
<dbReference type="GO" id="GO:0008270">
    <property type="term" value="F:zinc ion binding"/>
    <property type="evidence" value="ECO:0007669"/>
    <property type="project" value="UniProtKB-KW"/>
</dbReference>
<dbReference type="Gene3D" id="1.20.120.910">
    <property type="entry name" value="DksA, coiled-coil domain"/>
    <property type="match status" value="1"/>
</dbReference>
<evidence type="ECO:0000256" key="4">
    <source>
        <dbReference type="PROSITE-ProRule" id="PRU00510"/>
    </source>
</evidence>
<evidence type="ECO:0000256" key="3">
    <source>
        <dbReference type="ARBA" id="ARBA00022833"/>
    </source>
</evidence>
<dbReference type="SUPFAM" id="SSF57716">
    <property type="entry name" value="Glucocorticoid receptor-like (DNA-binding domain)"/>
    <property type="match status" value="1"/>
</dbReference>